<dbReference type="PANTHER" id="PTHR16128:SF5">
    <property type="entry name" value="FAD_NAD(P)-BINDING OXIDOREDUCTASE FAMILY PROTEIN"/>
    <property type="match status" value="1"/>
</dbReference>
<protein>
    <recommendedName>
        <fullName evidence="3">Amine oxidase domain-containing protein</fullName>
    </recommendedName>
</protein>
<comment type="caution">
    <text evidence="1">The sequence shown here is derived from an EMBL/GenBank/DDBJ whole genome shotgun (WGS) entry which is preliminary data.</text>
</comment>
<evidence type="ECO:0000313" key="1">
    <source>
        <dbReference type="EMBL" id="TFJ84485.1"/>
    </source>
</evidence>
<dbReference type="PANTHER" id="PTHR16128">
    <property type="entry name" value="FAD/NAD(P)-BINDING OXIDOREDUCTASE FAMILY PROTEIN"/>
    <property type="match status" value="1"/>
</dbReference>
<dbReference type="OrthoDB" id="417877at2759"/>
<name>A0A4D9D4X3_9STRA</name>
<keyword evidence="2" id="KW-1185">Reference proteome</keyword>
<dbReference type="PROSITE" id="PS51257">
    <property type="entry name" value="PROKAR_LIPOPROTEIN"/>
    <property type="match status" value="1"/>
</dbReference>
<sequence>MVASGGKKSSPSGRVAIVGAGISGLACAKELQAHGMDVLLFDTGRLHPGGRCSSKMLKVDGGKTQVLFDHSAQFLSAPSSYVSTSPSSPSDTWNKWVCEMECDGILREWDSQRIGTLSRGGVFSPRATDSGGVQPRALIGSGGMRAIPAYMARNLEIDRPKWVSKARQNKDGTWRLWHYQEELDDFDYLVVAHNGKCAARLMKSAGPALAPVARLLETKFGANLRRGSTPRFMQLCSLYVLMVVLDGPVPLPTPNLEGAFVEGVPALSWVADQGAKLGQSVEKGPENEGTRRAWVIVSSPTFAEEHKVPQENIPIETAAEVTCLLLQAFRLALGKEGQEYDAAFKVSTSALQLWGAGNPISVADVSEETPFIFQASTGCGVCGDWMLAPSIPAAARSGIALAKHIADHHKAKKILHEGGGGGRS</sequence>
<reference evidence="1 2" key="1">
    <citation type="submission" date="2019-01" db="EMBL/GenBank/DDBJ databases">
        <title>Nuclear Genome Assembly of the Microalgal Biofuel strain Nannochloropsis salina CCMP1776.</title>
        <authorList>
            <person name="Hovde B."/>
        </authorList>
    </citation>
    <scope>NUCLEOTIDE SEQUENCE [LARGE SCALE GENOMIC DNA]</scope>
    <source>
        <strain evidence="1 2">CCMP1776</strain>
    </source>
</reference>
<evidence type="ECO:0000313" key="2">
    <source>
        <dbReference type="Proteomes" id="UP000355283"/>
    </source>
</evidence>
<proteinExistence type="predicted"/>
<dbReference type="EMBL" id="SDOX01000019">
    <property type="protein sequence ID" value="TFJ84485.1"/>
    <property type="molecule type" value="Genomic_DNA"/>
</dbReference>
<organism evidence="1 2">
    <name type="scientific">Nannochloropsis salina CCMP1776</name>
    <dbReference type="NCBI Taxonomy" id="1027361"/>
    <lineage>
        <taxon>Eukaryota</taxon>
        <taxon>Sar</taxon>
        <taxon>Stramenopiles</taxon>
        <taxon>Ochrophyta</taxon>
        <taxon>Eustigmatophyceae</taxon>
        <taxon>Eustigmatales</taxon>
        <taxon>Monodopsidaceae</taxon>
        <taxon>Microchloropsis</taxon>
        <taxon>Microchloropsis salina</taxon>
    </lineage>
</organism>
<dbReference type="InterPro" id="IPR036188">
    <property type="entry name" value="FAD/NAD-bd_sf"/>
</dbReference>
<dbReference type="Gene3D" id="3.50.50.60">
    <property type="entry name" value="FAD/NAD(P)-binding domain"/>
    <property type="match status" value="1"/>
</dbReference>
<dbReference type="SUPFAM" id="SSF51905">
    <property type="entry name" value="FAD/NAD(P)-binding domain"/>
    <property type="match status" value="1"/>
</dbReference>
<dbReference type="Pfam" id="PF13450">
    <property type="entry name" value="NAD_binding_8"/>
    <property type="match status" value="1"/>
</dbReference>
<dbReference type="Proteomes" id="UP000355283">
    <property type="component" value="Unassembled WGS sequence"/>
</dbReference>
<gene>
    <name evidence="1" type="ORF">NSK_004470</name>
</gene>
<accession>A0A4D9D4X3</accession>
<dbReference type="AlphaFoldDB" id="A0A4D9D4X3"/>
<dbReference type="Gene3D" id="3.90.660.10">
    <property type="match status" value="1"/>
</dbReference>
<evidence type="ECO:0008006" key="3">
    <source>
        <dbReference type="Google" id="ProtNLM"/>
    </source>
</evidence>